<dbReference type="PANTHER" id="PTHR43364:SF4">
    <property type="entry name" value="NAD(P)-LINKED OXIDOREDUCTASE SUPERFAMILY PROTEIN"/>
    <property type="match status" value="1"/>
</dbReference>
<name>A0A160TFP9_9ZZZZ</name>
<gene>
    <name evidence="4" type="ORF">MGWOODY_Tha2681</name>
</gene>
<proteinExistence type="predicted"/>
<dbReference type="NCBIfam" id="NF007912">
    <property type="entry name" value="PRK10625.1"/>
    <property type="match status" value="1"/>
</dbReference>
<dbReference type="GO" id="GO:0016491">
    <property type="term" value="F:oxidoreductase activity"/>
    <property type="evidence" value="ECO:0007669"/>
    <property type="project" value="UniProtKB-KW"/>
</dbReference>
<dbReference type="CDD" id="cd19094">
    <property type="entry name" value="AKR_Tas-like"/>
    <property type="match status" value="1"/>
</dbReference>
<protein>
    <submittedName>
        <fullName evidence="4">Oxidoreductase, aldo/keto reductase family</fullName>
    </submittedName>
</protein>
<keyword evidence="1" id="KW-0521">NADP</keyword>
<dbReference type="AlphaFoldDB" id="A0A160TFP9"/>
<evidence type="ECO:0000256" key="2">
    <source>
        <dbReference type="ARBA" id="ARBA00023002"/>
    </source>
</evidence>
<dbReference type="Gene3D" id="3.20.20.100">
    <property type="entry name" value="NADP-dependent oxidoreductase domain"/>
    <property type="match status" value="1"/>
</dbReference>
<dbReference type="EMBL" id="CZQC01000069">
    <property type="protein sequence ID" value="CUS42708.1"/>
    <property type="molecule type" value="Genomic_DNA"/>
</dbReference>
<feature type="domain" description="NADP-dependent oxidoreductase" evidence="3">
    <location>
        <begin position="26"/>
        <end position="345"/>
    </location>
</feature>
<dbReference type="InterPro" id="IPR023210">
    <property type="entry name" value="NADP_OxRdtase_dom"/>
</dbReference>
<sequence length="355" mass="39759">MSQLEIKNGHVMQKRQLGTTDIQVTELCLGTMTWGEQNTDAEAHQQLDFALDVGINFIDTAEMYPVPPKAETQGRTEQYLGTWIAKRRRRDDFILATKVAGPGDWMTHIRNGPQLTADHIQQALDSSLKRLQTDYIDLYQIHWPARPTNFFGRLGYEHDDVETTPLEETLLALKTQLESGKIRHYGLSNETPWGTMKVLALADKLGMPRPVSVQNPYNLLNRTYEIGMAEVSHRERVGLLAYSPMAFGMLSGKYLNGQRPENGRITLFSRFTRYTSEQSEAAITRYVALANDIGLSPAQLALAFVTQQGFVTSNIIGATTMAQLEENIRSVDVILSSDVLAEIEVIHKAIPNPAP</sequence>
<keyword evidence="2" id="KW-0560">Oxidoreductase</keyword>
<dbReference type="InterPro" id="IPR036812">
    <property type="entry name" value="NAD(P)_OxRdtase_dom_sf"/>
</dbReference>
<reference evidence="4" key="1">
    <citation type="submission" date="2015-10" db="EMBL/GenBank/DDBJ databases">
        <authorList>
            <person name="Gilbert D.G."/>
        </authorList>
    </citation>
    <scope>NUCLEOTIDE SEQUENCE</scope>
</reference>
<dbReference type="PANTHER" id="PTHR43364">
    <property type="entry name" value="NADH-SPECIFIC METHYLGLYOXAL REDUCTASE-RELATED"/>
    <property type="match status" value="1"/>
</dbReference>
<dbReference type="SUPFAM" id="SSF51430">
    <property type="entry name" value="NAD(P)-linked oxidoreductase"/>
    <property type="match status" value="1"/>
</dbReference>
<organism evidence="4">
    <name type="scientific">hydrothermal vent metagenome</name>
    <dbReference type="NCBI Taxonomy" id="652676"/>
    <lineage>
        <taxon>unclassified sequences</taxon>
        <taxon>metagenomes</taxon>
        <taxon>ecological metagenomes</taxon>
    </lineage>
</organism>
<evidence type="ECO:0000256" key="1">
    <source>
        <dbReference type="ARBA" id="ARBA00022857"/>
    </source>
</evidence>
<evidence type="ECO:0000259" key="3">
    <source>
        <dbReference type="Pfam" id="PF00248"/>
    </source>
</evidence>
<evidence type="ECO:0000313" key="4">
    <source>
        <dbReference type="EMBL" id="CUS42708.1"/>
    </source>
</evidence>
<dbReference type="FunFam" id="3.20.20.100:FF:000005">
    <property type="entry name" value="NADP(H)-dependent aldo-keto reductase"/>
    <property type="match status" value="1"/>
</dbReference>
<dbReference type="InterPro" id="IPR050523">
    <property type="entry name" value="AKR_Detox_Biosynth"/>
</dbReference>
<accession>A0A160TFP9</accession>
<dbReference type="Pfam" id="PF00248">
    <property type="entry name" value="Aldo_ket_red"/>
    <property type="match status" value="1"/>
</dbReference>